<reference evidence="5" key="1">
    <citation type="submission" date="2020-08" db="EMBL/GenBank/DDBJ databases">
        <title>Multicomponent nature underlies the extraordinary mechanical properties of spider dragline silk.</title>
        <authorList>
            <person name="Kono N."/>
            <person name="Nakamura H."/>
            <person name="Mori M."/>
            <person name="Yoshida Y."/>
            <person name="Ohtoshi R."/>
            <person name="Malay A.D."/>
            <person name="Moran D.A.P."/>
            <person name="Tomita M."/>
            <person name="Numata K."/>
            <person name="Arakawa K."/>
        </authorList>
    </citation>
    <scope>NUCLEOTIDE SEQUENCE</scope>
</reference>
<evidence type="ECO:0000313" key="5">
    <source>
        <dbReference type="EMBL" id="GFT36862.1"/>
    </source>
</evidence>
<dbReference type="AlphaFoldDB" id="A0A8X6TPC0"/>
<evidence type="ECO:0000256" key="3">
    <source>
        <dbReference type="ARBA" id="ARBA00022729"/>
    </source>
</evidence>
<feature type="region of interest" description="Disordered" evidence="4">
    <location>
        <begin position="41"/>
        <end position="60"/>
    </location>
</feature>
<comment type="caution">
    <text evidence="5">The sequence shown here is derived from an EMBL/GenBank/DDBJ whole genome shotgun (WGS) entry which is preliminary data.</text>
</comment>
<gene>
    <name evidence="5" type="ORF">NPIL_91301</name>
</gene>
<organism evidence="5 6">
    <name type="scientific">Nephila pilipes</name>
    <name type="common">Giant wood spider</name>
    <name type="synonym">Nephila maculata</name>
    <dbReference type="NCBI Taxonomy" id="299642"/>
    <lineage>
        <taxon>Eukaryota</taxon>
        <taxon>Metazoa</taxon>
        <taxon>Ecdysozoa</taxon>
        <taxon>Arthropoda</taxon>
        <taxon>Chelicerata</taxon>
        <taxon>Arachnida</taxon>
        <taxon>Araneae</taxon>
        <taxon>Araneomorphae</taxon>
        <taxon>Entelegynae</taxon>
        <taxon>Araneoidea</taxon>
        <taxon>Nephilidae</taxon>
        <taxon>Nephila</taxon>
    </lineage>
</organism>
<accession>A0A8X6TPC0</accession>
<evidence type="ECO:0000256" key="2">
    <source>
        <dbReference type="ARBA" id="ARBA00022525"/>
    </source>
</evidence>
<proteinExistence type="predicted"/>
<keyword evidence="3" id="KW-0732">Signal</keyword>
<dbReference type="OrthoDB" id="6430326at2759"/>
<evidence type="ECO:0000313" key="6">
    <source>
        <dbReference type="Proteomes" id="UP000887013"/>
    </source>
</evidence>
<dbReference type="Pfam" id="PF03128">
    <property type="entry name" value="CXCXC"/>
    <property type="match status" value="1"/>
</dbReference>
<dbReference type="Proteomes" id="UP000887013">
    <property type="component" value="Unassembled WGS sequence"/>
</dbReference>
<sequence length="125" mass="13765">MKVPFEIKAPQVWSKEIKASNSSKDCVKSEHSSAEADVLSSSRICSSPDKSDFSSEPESVSGDAVEKCHQLKKIWDPTNCECICPPDASQICSTGSYFHNELCRCVPSHGKHPEYGGKRRRPPPV</sequence>
<protein>
    <submittedName>
        <fullName evidence="5">Uncharacterized protein</fullName>
    </submittedName>
</protein>
<evidence type="ECO:0000256" key="4">
    <source>
        <dbReference type="SAM" id="MobiDB-lite"/>
    </source>
</evidence>
<evidence type="ECO:0000256" key="1">
    <source>
        <dbReference type="ARBA" id="ARBA00004613"/>
    </source>
</evidence>
<keyword evidence="2" id="KW-0964">Secreted</keyword>
<dbReference type="GO" id="GO:0005576">
    <property type="term" value="C:extracellular region"/>
    <property type="evidence" value="ECO:0007669"/>
    <property type="project" value="UniProtKB-SubCell"/>
</dbReference>
<dbReference type="EMBL" id="BMAW01014000">
    <property type="protein sequence ID" value="GFT36862.1"/>
    <property type="molecule type" value="Genomic_DNA"/>
</dbReference>
<keyword evidence="6" id="KW-1185">Reference proteome</keyword>
<dbReference type="InterPro" id="IPR004153">
    <property type="entry name" value="CXCXC_repeat"/>
</dbReference>
<comment type="subcellular location">
    <subcellularLocation>
        <location evidence="1">Secreted</location>
    </subcellularLocation>
</comment>
<name>A0A8X6TPC0_NEPPI</name>